<dbReference type="GO" id="GO:0006284">
    <property type="term" value="P:base-excision repair"/>
    <property type="evidence" value="ECO:0007669"/>
    <property type="project" value="UniProtKB-UniRule"/>
</dbReference>
<evidence type="ECO:0000256" key="5">
    <source>
        <dbReference type="ARBA" id="ARBA00022023"/>
    </source>
</evidence>
<keyword evidence="9" id="KW-0378">Hydrolase</keyword>
<evidence type="ECO:0000256" key="1">
    <source>
        <dbReference type="ARBA" id="ARBA00000843"/>
    </source>
</evidence>
<comment type="catalytic activity">
    <reaction evidence="1 14">
        <text>Hydrolyzes free adenine bases from 7,8-dihydro-8-oxoguanine:adenine mismatched double-stranded DNA, leaving an apurinic site.</text>
        <dbReference type="EC" id="3.2.2.31"/>
    </reaction>
</comment>
<comment type="cofactor">
    <cofactor evidence="14">
        <name>[4Fe-4S] cluster</name>
        <dbReference type="ChEBI" id="CHEBI:49883"/>
    </cofactor>
    <text evidence="14">Binds 1 [4Fe-4S] cluster.</text>
</comment>
<dbReference type="GO" id="GO:0032357">
    <property type="term" value="F:oxidized purine DNA binding"/>
    <property type="evidence" value="ECO:0007669"/>
    <property type="project" value="TreeGrafter"/>
</dbReference>
<evidence type="ECO:0000256" key="13">
    <source>
        <dbReference type="ARBA" id="ARBA00023295"/>
    </source>
</evidence>
<dbReference type="GO" id="GO:0046872">
    <property type="term" value="F:metal ion binding"/>
    <property type="evidence" value="ECO:0007669"/>
    <property type="project" value="UniProtKB-UniRule"/>
</dbReference>
<dbReference type="Gene3D" id="3.90.79.10">
    <property type="entry name" value="Nucleoside Triphosphate Pyrophosphohydrolase"/>
    <property type="match status" value="1"/>
</dbReference>
<proteinExistence type="inferred from homology"/>
<dbReference type="CDD" id="cd03431">
    <property type="entry name" value="NUDIX_DNA_Glycosylase_C-MutY"/>
    <property type="match status" value="1"/>
</dbReference>
<dbReference type="GO" id="GO:0000701">
    <property type="term" value="F:purine-specific mismatch base pair DNA N-glycosylase activity"/>
    <property type="evidence" value="ECO:0007669"/>
    <property type="project" value="UniProtKB-EC"/>
</dbReference>
<feature type="domain" description="HhH-GPD" evidence="15">
    <location>
        <begin position="48"/>
        <end position="197"/>
    </location>
</feature>
<dbReference type="PROSITE" id="PS01155">
    <property type="entry name" value="ENDONUCLEASE_III_2"/>
    <property type="match status" value="1"/>
</dbReference>
<evidence type="ECO:0000259" key="15">
    <source>
        <dbReference type="SMART" id="SM00478"/>
    </source>
</evidence>
<evidence type="ECO:0000256" key="8">
    <source>
        <dbReference type="ARBA" id="ARBA00022763"/>
    </source>
</evidence>
<dbReference type="PANTHER" id="PTHR42944">
    <property type="entry name" value="ADENINE DNA GLYCOSYLASE"/>
    <property type="match status" value="1"/>
</dbReference>
<dbReference type="FunFam" id="1.10.340.30:FF:000002">
    <property type="entry name" value="Adenine DNA glycosylase"/>
    <property type="match status" value="1"/>
</dbReference>
<dbReference type="GO" id="GO:0034039">
    <property type="term" value="F:8-oxo-7,8-dihydroguanine DNA N-glycosylase activity"/>
    <property type="evidence" value="ECO:0007669"/>
    <property type="project" value="TreeGrafter"/>
</dbReference>
<dbReference type="Pfam" id="PF00633">
    <property type="entry name" value="HHH"/>
    <property type="match status" value="1"/>
</dbReference>
<dbReference type="GO" id="GO:0051539">
    <property type="term" value="F:4 iron, 4 sulfur cluster binding"/>
    <property type="evidence" value="ECO:0007669"/>
    <property type="project" value="UniProtKB-UniRule"/>
</dbReference>
<dbReference type="InterPro" id="IPR029119">
    <property type="entry name" value="MutY_C"/>
</dbReference>
<comment type="caution">
    <text evidence="16">The sequence shown here is derived from an EMBL/GenBank/DDBJ whole genome shotgun (WGS) entry which is preliminary data.</text>
</comment>
<dbReference type="OrthoDB" id="9802365at2"/>
<dbReference type="SMART" id="SM00478">
    <property type="entry name" value="ENDO3c"/>
    <property type="match status" value="1"/>
</dbReference>
<evidence type="ECO:0000256" key="7">
    <source>
        <dbReference type="ARBA" id="ARBA00022723"/>
    </source>
</evidence>
<evidence type="ECO:0000313" key="17">
    <source>
        <dbReference type="Proteomes" id="UP000038011"/>
    </source>
</evidence>
<dbReference type="GO" id="GO:0035485">
    <property type="term" value="F:adenine/guanine mispair binding"/>
    <property type="evidence" value="ECO:0007669"/>
    <property type="project" value="TreeGrafter"/>
</dbReference>
<dbReference type="InterPro" id="IPR005760">
    <property type="entry name" value="A/G_AdeGlyc_MutY"/>
</dbReference>
<dbReference type="NCBIfam" id="TIGR01084">
    <property type="entry name" value="mutY"/>
    <property type="match status" value="1"/>
</dbReference>
<dbReference type="InterPro" id="IPR004036">
    <property type="entry name" value="Endonuclease-III-like_CS2"/>
</dbReference>
<keyword evidence="12" id="KW-0234">DNA repair</keyword>
<reference evidence="16 17" key="1">
    <citation type="submission" date="2015-01" db="EMBL/GenBank/DDBJ databases">
        <title>Ahrensia donghaiensis sp. nov., a novel dimethylsulphoniopropionate-cleavage bacterium isolated from seawater and emended descriptions of the genus Ahrensia and Ahrensia kielensis.</title>
        <authorList>
            <person name="Liu J."/>
        </authorList>
    </citation>
    <scope>NUCLEOTIDE SEQUENCE [LARGE SCALE GENOMIC DNA]</scope>
    <source>
        <strain evidence="16 17">LZD062</strain>
    </source>
</reference>
<dbReference type="Gene3D" id="1.10.340.30">
    <property type="entry name" value="Hypothetical protein, domain 2"/>
    <property type="match status" value="1"/>
</dbReference>
<dbReference type="Pfam" id="PF14815">
    <property type="entry name" value="NUDIX_4"/>
    <property type="match status" value="1"/>
</dbReference>
<keyword evidence="11" id="KW-0411">Iron-sulfur</keyword>
<dbReference type="Gene3D" id="1.10.1670.10">
    <property type="entry name" value="Helix-hairpin-Helix base-excision DNA repair enzymes (C-terminal)"/>
    <property type="match status" value="1"/>
</dbReference>
<dbReference type="GO" id="GO:0006298">
    <property type="term" value="P:mismatch repair"/>
    <property type="evidence" value="ECO:0007669"/>
    <property type="project" value="TreeGrafter"/>
</dbReference>
<comment type="function">
    <text evidence="2">Adenine glycosylase active on G-A mispairs. MutY also corrects error-prone DNA synthesis past GO lesions which are due to the oxidatively damaged form of guanine: 7,8-dihydro-8-oxoguanine (8-oxo-dGTP).</text>
</comment>
<dbReference type="PROSITE" id="PS00764">
    <property type="entry name" value="ENDONUCLEASE_III_1"/>
    <property type="match status" value="1"/>
</dbReference>
<dbReference type="RefSeq" id="WP_053999170.1">
    <property type="nucleotide sequence ID" value="NZ_JXMU01000013.1"/>
</dbReference>
<evidence type="ECO:0000256" key="3">
    <source>
        <dbReference type="ARBA" id="ARBA00008343"/>
    </source>
</evidence>
<dbReference type="AlphaFoldDB" id="A0A0M9GMS5"/>
<name>A0A0M9GMS5_9HYPH</name>
<dbReference type="PANTHER" id="PTHR42944:SF1">
    <property type="entry name" value="ADENINE DNA GLYCOSYLASE"/>
    <property type="match status" value="1"/>
</dbReference>
<evidence type="ECO:0000256" key="4">
    <source>
        <dbReference type="ARBA" id="ARBA00012045"/>
    </source>
</evidence>
<dbReference type="Pfam" id="PF00730">
    <property type="entry name" value="HhH-GPD"/>
    <property type="match status" value="1"/>
</dbReference>
<comment type="similarity">
    <text evidence="3 14">Belongs to the Nth/MutY family.</text>
</comment>
<evidence type="ECO:0000256" key="11">
    <source>
        <dbReference type="ARBA" id="ARBA00023014"/>
    </source>
</evidence>
<evidence type="ECO:0000256" key="14">
    <source>
        <dbReference type="RuleBase" id="RU365096"/>
    </source>
</evidence>
<evidence type="ECO:0000313" key="16">
    <source>
        <dbReference type="EMBL" id="KPB01169.1"/>
    </source>
</evidence>
<keyword evidence="8 14" id="KW-0227">DNA damage</keyword>
<evidence type="ECO:0000256" key="12">
    <source>
        <dbReference type="ARBA" id="ARBA00023204"/>
    </source>
</evidence>
<dbReference type="PATRIC" id="fig|1514904.3.peg.783"/>
<dbReference type="InterPro" id="IPR004035">
    <property type="entry name" value="Endouclease-III_FeS-bd_BS"/>
</dbReference>
<evidence type="ECO:0000256" key="6">
    <source>
        <dbReference type="ARBA" id="ARBA00022485"/>
    </source>
</evidence>
<dbReference type="InterPro" id="IPR011257">
    <property type="entry name" value="DNA_glycosylase"/>
</dbReference>
<dbReference type="STRING" id="1514904.SU32_09760"/>
<dbReference type="EC" id="3.2.2.31" evidence="4 14"/>
<protein>
    <recommendedName>
        <fullName evidence="5 14">Adenine DNA glycosylase</fullName>
        <ecNumber evidence="4 14">3.2.2.31</ecNumber>
    </recommendedName>
</protein>
<evidence type="ECO:0000256" key="9">
    <source>
        <dbReference type="ARBA" id="ARBA00022801"/>
    </source>
</evidence>
<dbReference type="SUPFAM" id="SSF55811">
    <property type="entry name" value="Nudix"/>
    <property type="match status" value="1"/>
</dbReference>
<dbReference type="CDD" id="cd00056">
    <property type="entry name" value="ENDO3c"/>
    <property type="match status" value="1"/>
</dbReference>
<dbReference type="InterPro" id="IPR015797">
    <property type="entry name" value="NUDIX_hydrolase-like_dom_sf"/>
</dbReference>
<accession>A0A0M9GMS5</accession>
<dbReference type="SUPFAM" id="SSF48150">
    <property type="entry name" value="DNA-glycosylase"/>
    <property type="match status" value="1"/>
</dbReference>
<gene>
    <name evidence="16" type="ORF">SU32_09760</name>
</gene>
<dbReference type="Proteomes" id="UP000038011">
    <property type="component" value="Unassembled WGS sequence"/>
</dbReference>
<sequence length="357" mass="39550">MNSSPDISTKLLDWYDVHARELPWRVSPKDLALGILPDPYRVWMSEIMLQQTTVATVKDYFSKFTAKWPNIAALSSASEDEVLRAWAGLGYYSRARNLKKCADMVVTSHDGHFPADVQALKALPGIGDYTAAAIASIAFDIPAAVMDGNVERVFSRLFTIETPLPAAKPIIKAKVAETLSQTRPGDFAQATMDLGATICTPKKPACMHCPVRENCKALEKSDPELFPYKLAKKEKPKRVGAAFVATSPSGDILLEQRPSSGLLASMTQVPTTGWNSRQDGDTNVHAAPFNAKWKNCGTIRHVFTHFELELTVWHAENVRSDGQNYWWATRENISEEALPTVMKKVISCAIPELFQKQ</sequence>
<keyword evidence="13 14" id="KW-0326">Glycosidase</keyword>
<keyword evidence="6" id="KW-0004">4Fe-4S</keyword>
<dbReference type="EMBL" id="JXMU01000013">
    <property type="protein sequence ID" value="KPB01169.1"/>
    <property type="molecule type" value="Genomic_DNA"/>
</dbReference>
<dbReference type="InterPro" id="IPR044298">
    <property type="entry name" value="MIG/MutY"/>
</dbReference>
<keyword evidence="7" id="KW-0479">Metal-binding</keyword>
<dbReference type="InterPro" id="IPR023170">
    <property type="entry name" value="HhH_base_excis_C"/>
</dbReference>
<evidence type="ECO:0000256" key="10">
    <source>
        <dbReference type="ARBA" id="ARBA00023004"/>
    </source>
</evidence>
<keyword evidence="17" id="KW-1185">Reference proteome</keyword>
<dbReference type="InterPro" id="IPR000445">
    <property type="entry name" value="HhH_motif"/>
</dbReference>
<dbReference type="InterPro" id="IPR003265">
    <property type="entry name" value="HhH-GPD_domain"/>
</dbReference>
<keyword evidence="10 14" id="KW-0408">Iron</keyword>
<organism evidence="16 17">
    <name type="scientific">Ahrensia marina</name>
    <dbReference type="NCBI Taxonomy" id="1514904"/>
    <lineage>
        <taxon>Bacteria</taxon>
        <taxon>Pseudomonadati</taxon>
        <taxon>Pseudomonadota</taxon>
        <taxon>Alphaproteobacteria</taxon>
        <taxon>Hyphomicrobiales</taxon>
        <taxon>Ahrensiaceae</taxon>
        <taxon>Ahrensia</taxon>
    </lineage>
</organism>
<evidence type="ECO:0000256" key="2">
    <source>
        <dbReference type="ARBA" id="ARBA00002933"/>
    </source>
</evidence>